<name>A0A3F3PTD2_9EURO</name>
<sequence length="146" mass="16232">MIINDLSPAKLVEGVRVALKLEVSYASWRRTYASSAESQFWKRAAGLASHVVPRIMILVQWVERRHHRHEQPVYACFCLHPRDKELVLLEEYICPGAGPTRPDYASLAWPLSLGTALETSISNGSLDGVIIAAEAFLPAKPRIVAI</sequence>
<keyword evidence="2" id="KW-1185">Reference proteome</keyword>
<reference evidence="1 2" key="1">
    <citation type="submission" date="2018-07" db="EMBL/GenBank/DDBJ databases">
        <title>The genomes of Aspergillus section Nigri reveals drivers in fungal speciation.</title>
        <authorList>
            <consortium name="DOE Joint Genome Institute"/>
            <person name="Vesth T.C."/>
            <person name="Nybo J."/>
            <person name="Theobald S."/>
            <person name="Brandl J."/>
            <person name="Frisvad J.C."/>
            <person name="Nielsen K.F."/>
            <person name="Lyhne E.K."/>
            <person name="Kogle M.E."/>
            <person name="Kuo A."/>
            <person name="Riley R."/>
            <person name="Clum A."/>
            <person name="Nolan M."/>
            <person name="Lipzen A."/>
            <person name="Salamov A."/>
            <person name="Henrissat B."/>
            <person name="Wiebenga A."/>
            <person name="De vries R.P."/>
            <person name="Grigoriev I.V."/>
            <person name="Mortensen U.H."/>
            <person name="Andersen M.R."/>
            <person name="Baker S.E."/>
        </authorList>
    </citation>
    <scope>NUCLEOTIDE SEQUENCE [LARGE SCALE GENOMIC DNA]</scope>
    <source>
        <strain evidence="1 2">CBS 139.54b</strain>
    </source>
</reference>
<dbReference type="AlphaFoldDB" id="A0A3F3PTD2"/>
<evidence type="ECO:0000313" key="2">
    <source>
        <dbReference type="Proteomes" id="UP000253729"/>
    </source>
</evidence>
<protein>
    <submittedName>
        <fullName evidence="1">Uncharacterized protein</fullName>
    </submittedName>
</protein>
<gene>
    <name evidence="1" type="ORF">BDQ94DRAFT_162036</name>
</gene>
<dbReference type="Proteomes" id="UP000253729">
    <property type="component" value="Unassembled WGS sequence"/>
</dbReference>
<accession>A0A3F3PTD2</accession>
<dbReference type="EMBL" id="KZ852067">
    <property type="protein sequence ID" value="RDH29556.1"/>
    <property type="molecule type" value="Genomic_DNA"/>
</dbReference>
<dbReference type="RefSeq" id="XP_026622578.1">
    <property type="nucleotide sequence ID" value="XM_026769481.1"/>
</dbReference>
<dbReference type="GeneID" id="38137837"/>
<organism evidence="1 2">
    <name type="scientific">Aspergillus welwitschiae</name>
    <dbReference type="NCBI Taxonomy" id="1341132"/>
    <lineage>
        <taxon>Eukaryota</taxon>
        <taxon>Fungi</taxon>
        <taxon>Dikarya</taxon>
        <taxon>Ascomycota</taxon>
        <taxon>Pezizomycotina</taxon>
        <taxon>Eurotiomycetes</taxon>
        <taxon>Eurotiomycetidae</taxon>
        <taxon>Eurotiales</taxon>
        <taxon>Aspergillaceae</taxon>
        <taxon>Aspergillus</taxon>
        <taxon>Aspergillus subgen. Circumdati</taxon>
    </lineage>
</organism>
<evidence type="ECO:0000313" key="1">
    <source>
        <dbReference type="EMBL" id="RDH29556.1"/>
    </source>
</evidence>
<proteinExistence type="predicted"/>